<keyword evidence="9" id="KW-0175">Coiled coil</keyword>
<feature type="transmembrane region" description="Helical" evidence="10">
    <location>
        <begin position="6"/>
        <end position="23"/>
    </location>
</feature>
<dbReference type="Gene3D" id="3.30.565.10">
    <property type="entry name" value="Histidine kinase-like ATPase, C-terminal domain"/>
    <property type="match status" value="1"/>
</dbReference>
<proteinExistence type="predicted"/>
<feature type="transmembrane region" description="Helical" evidence="10">
    <location>
        <begin position="120"/>
        <end position="140"/>
    </location>
</feature>
<protein>
    <recommendedName>
        <fullName evidence="2">histidine kinase</fullName>
        <ecNumber evidence="2">2.7.13.3</ecNumber>
    </recommendedName>
</protein>
<dbReference type="InterPro" id="IPR050482">
    <property type="entry name" value="Sensor_HK_TwoCompSys"/>
</dbReference>
<comment type="catalytic activity">
    <reaction evidence="1">
        <text>ATP + protein L-histidine = ADP + protein N-phospho-L-histidine.</text>
        <dbReference type="EC" id="2.7.13.3"/>
    </reaction>
</comment>
<feature type="coiled-coil region" evidence="9">
    <location>
        <begin position="138"/>
        <end position="165"/>
    </location>
</feature>
<feature type="domain" description="Signal transduction histidine kinase subgroup 3 dimerisation and phosphoacceptor" evidence="11">
    <location>
        <begin position="177"/>
        <end position="241"/>
    </location>
</feature>
<dbReference type="CDD" id="cd16917">
    <property type="entry name" value="HATPase_UhpB-NarQ-NarX-like"/>
    <property type="match status" value="1"/>
</dbReference>
<dbReference type="Gene3D" id="1.20.5.1930">
    <property type="match status" value="1"/>
</dbReference>
<reference evidence="12" key="1">
    <citation type="submission" date="2022-01" db="EMBL/GenBank/DDBJ databases">
        <authorList>
            <person name="Criscuolo A."/>
        </authorList>
    </citation>
    <scope>NUCLEOTIDE SEQUENCE</scope>
    <source>
        <strain evidence="12">CIP111892</strain>
    </source>
</reference>
<keyword evidence="8" id="KW-0902">Two-component regulatory system</keyword>
<keyword evidence="10" id="KW-1133">Transmembrane helix</keyword>
<evidence type="ECO:0000256" key="4">
    <source>
        <dbReference type="ARBA" id="ARBA00022679"/>
    </source>
</evidence>
<keyword evidence="7" id="KW-0067">ATP-binding</keyword>
<dbReference type="Proteomes" id="UP000838324">
    <property type="component" value="Unassembled WGS sequence"/>
</dbReference>
<feature type="transmembrane region" description="Helical" evidence="10">
    <location>
        <begin position="60"/>
        <end position="84"/>
    </location>
</feature>
<comment type="caution">
    <text evidence="12">The sequence shown here is derived from an EMBL/GenBank/DDBJ whole genome shotgun (WGS) entry which is preliminary data.</text>
</comment>
<evidence type="ECO:0000256" key="7">
    <source>
        <dbReference type="ARBA" id="ARBA00022840"/>
    </source>
</evidence>
<evidence type="ECO:0000259" key="11">
    <source>
        <dbReference type="Pfam" id="PF07730"/>
    </source>
</evidence>
<accession>A0ABN8GAC1</accession>
<name>A0ABN8GAC1_9BACL</name>
<evidence type="ECO:0000256" key="10">
    <source>
        <dbReference type="SAM" id="Phobius"/>
    </source>
</evidence>
<dbReference type="InterPro" id="IPR036890">
    <property type="entry name" value="HATPase_C_sf"/>
</dbReference>
<dbReference type="PANTHER" id="PTHR24421">
    <property type="entry name" value="NITRATE/NITRITE SENSOR PROTEIN NARX-RELATED"/>
    <property type="match status" value="1"/>
</dbReference>
<evidence type="ECO:0000256" key="8">
    <source>
        <dbReference type="ARBA" id="ARBA00023012"/>
    </source>
</evidence>
<keyword evidence="10" id="KW-0812">Transmembrane</keyword>
<evidence type="ECO:0000256" key="6">
    <source>
        <dbReference type="ARBA" id="ARBA00022777"/>
    </source>
</evidence>
<evidence type="ECO:0000313" key="13">
    <source>
        <dbReference type="Proteomes" id="UP000838324"/>
    </source>
</evidence>
<dbReference type="EMBL" id="CAKMMG010000002">
    <property type="protein sequence ID" value="CAH1204339.1"/>
    <property type="molecule type" value="Genomic_DNA"/>
</dbReference>
<evidence type="ECO:0000313" key="12">
    <source>
        <dbReference type="EMBL" id="CAH1204339.1"/>
    </source>
</evidence>
<evidence type="ECO:0000256" key="5">
    <source>
        <dbReference type="ARBA" id="ARBA00022741"/>
    </source>
</evidence>
<gene>
    <name evidence="12" type="ORF">PAECIP111892_02420</name>
</gene>
<sequence>MERWMIGSKIILLLYIIALAYFSPAEPARVLVLLILIYVALNLILYIVNKRRIKQGLLVIVVVYAAVCAVYAHPEFALLLPIGIYEWASFYRQKRAALLLALLPLAFMQLHPLLVQYAFVTVFIFFNYSMISMGISRIIIQEERMEQLRADAQRLAKQLDENQDYLRTSEYMAQLTERNRLSQEIHDGIGHAMTGALIQMEAAKRLLPPGAEQAGALLQNAIGISKEGIEQIRLTLKNTKPLIEQLGYSRLKAMVESFSAKSGIRTSVVHEGNMEIISPLHWKIIHDNVTESLTNAAKYAEATAIHVEVRVLNRFIKAVVADDGQGSRKVVKGLGLLGMEERTAAVNGTVTADGSAGFTVTTLIPYAGSEESHPSQQSAHE</sequence>
<evidence type="ECO:0000256" key="1">
    <source>
        <dbReference type="ARBA" id="ARBA00000085"/>
    </source>
</evidence>
<keyword evidence="4" id="KW-0808">Transferase</keyword>
<dbReference type="InterPro" id="IPR011712">
    <property type="entry name" value="Sig_transdc_His_kin_sub3_dim/P"/>
</dbReference>
<evidence type="ECO:0000256" key="2">
    <source>
        <dbReference type="ARBA" id="ARBA00012438"/>
    </source>
</evidence>
<dbReference type="Pfam" id="PF07730">
    <property type="entry name" value="HisKA_3"/>
    <property type="match status" value="1"/>
</dbReference>
<evidence type="ECO:0000256" key="3">
    <source>
        <dbReference type="ARBA" id="ARBA00022553"/>
    </source>
</evidence>
<dbReference type="PANTHER" id="PTHR24421:SF10">
    <property type="entry name" value="NITRATE_NITRITE SENSOR PROTEIN NARQ"/>
    <property type="match status" value="1"/>
</dbReference>
<dbReference type="SUPFAM" id="SSF55874">
    <property type="entry name" value="ATPase domain of HSP90 chaperone/DNA topoisomerase II/histidine kinase"/>
    <property type="match status" value="1"/>
</dbReference>
<dbReference type="EC" id="2.7.13.3" evidence="2"/>
<dbReference type="RefSeq" id="WP_236333324.1">
    <property type="nucleotide sequence ID" value="NZ_CAKMMG010000002.1"/>
</dbReference>
<feature type="transmembrane region" description="Helical" evidence="10">
    <location>
        <begin position="30"/>
        <end position="48"/>
    </location>
</feature>
<keyword evidence="6" id="KW-0418">Kinase</keyword>
<evidence type="ECO:0000256" key="9">
    <source>
        <dbReference type="SAM" id="Coils"/>
    </source>
</evidence>
<keyword evidence="13" id="KW-1185">Reference proteome</keyword>
<keyword evidence="3" id="KW-0597">Phosphoprotein</keyword>
<organism evidence="12 13">
    <name type="scientific">Paenibacillus auburnensis</name>
    <dbReference type="NCBI Taxonomy" id="2905649"/>
    <lineage>
        <taxon>Bacteria</taxon>
        <taxon>Bacillati</taxon>
        <taxon>Bacillota</taxon>
        <taxon>Bacilli</taxon>
        <taxon>Bacillales</taxon>
        <taxon>Paenibacillaceae</taxon>
        <taxon>Paenibacillus</taxon>
    </lineage>
</organism>
<keyword evidence="10" id="KW-0472">Membrane</keyword>
<keyword evidence="5" id="KW-0547">Nucleotide-binding</keyword>